<sequence length="118" mass="13596">MKKWMKKLGFQEMDEMQRLIALKAQRNALIYAVLFLLAWEGWNLFRTLRYETELDNIPGLLLSTITLVLIGSQIYYQQKVLKGSEEGKVYTRSLTRTLILGCLLGVGLAVVGTWLMLR</sequence>
<organism evidence="2 3">
    <name type="scientific">Candidatus Intestinimonas pullistercoris</name>
    <dbReference type="NCBI Taxonomy" id="2838623"/>
    <lineage>
        <taxon>Bacteria</taxon>
        <taxon>Bacillati</taxon>
        <taxon>Bacillota</taxon>
        <taxon>Clostridia</taxon>
        <taxon>Eubacteriales</taxon>
        <taxon>Intestinimonas</taxon>
    </lineage>
</organism>
<reference evidence="2" key="2">
    <citation type="submission" date="2021-04" db="EMBL/GenBank/DDBJ databases">
        <authorList>
            <person name="Gilroy R."/>
        </authorList>
    </citation>
    <scope>NUCLEOTIDE SEQUENCE</scope>
    <source>
        <strain evidence="2">CHK186-1790</strain>
    </source>
</reference>
<feature type="transmembrane region" description="Helical" evidence="1">
    <location>
        <begin position="28"/>
        <end position="45"/>
    </location>
</feature>
<keyword evidence="1" id="KW-1133">Transmembrane helix</keyword>
<gene>
    <name evidence="2" type="ORF">H9701_08645</name>
</gene>
<feature type="transmembrane region" description="Helical" evidence="1">
    <location>
        <begin position="57"/>
        <end position="76"/>
    </location>
</feature>
<evidence type="ECO:0000313" key="2">
    <source>
        <dbReference type="EMBL" id="HJC41607.1"/>
    </source>
</evidence>
<evidence type="ECO:0000256" key="1">
    <source>
        <dbReference type="SAM" id="Phobius"/>
    </source>
</evidence>
<dbReference type="Proteomes" id="UP000823882">
    <property type="component" value="Unassembled WGS sequence"/>
</dbReference>
<name>A0A9D2T065_9FIRM</name>
<proteinExistence type="predicted"/>
<reference evidence="2" key="1">
    <citation type="journal article" date="2021" name="PeerJ">
        <title>Extensive microbial diversity within the chicken gut microbiome revealed by metagenomics and culture.</title>
        <authorList>
            <person name="Gilroy R."/>
            <person name="Ravi A."/>
            <person name="Getino M."/>
            <person name="Pursley I."/>
            <person name="Horton D.L."/>
            <person name="Alikhan N.F."/>
            <person name="Baker D."/>
            <person name="Gharbi K."/>
            <person name="Hall N."/>
            <person name="Watson M."/>
            <person name="Adriaenssens E.M."/>
            <person name="Foster-Nyarko E."/>
            <person name="Jarju S."/>
            <person name="Secka A."/>
            <person name="Antonio M."/>
            <person name="Oren A."/>
            <person name="Chaudhuri R.R."/>
            <person name="La Ragione R."/>
            <person name="Hildebrand F."/>
            <person name="Pallen M.J."/>
        </authorList>
    </citation>
    <scope>NUCLEOTIDE SEQUENCE</scope>
    <source>
        <strain evidence="2">CHK186-1790</strain>
    </source>
</reference>
<keyword evidence="1" id="KW-0472">Membrane</keyword>
<dbReference type="EMBL" id="DWWJ01000156">
    <property type="protein sequence ID" value="HJC41607.1"/>
    <property type="molecule type" value="Genomic_DNA"/>
</dbReference>
<protein>
    <submittedName>
        <fullName evidence="2">Uncharacterized protein</fullName>
    </submittedName>
</protein>
<comment type="caution">
    <text evidence="2">The sequence shown here is derived from an EMBL/GenBank/DDBJ whole genome shotgun (WGS) entry which is preliminary data.</text>
</comment>
<keyword evidence="1" id="KW-0812">Transmembrane</keyword>
<dbReference type="AlphaFoldDB" id="A0A9D2T065"/>
<feature type="transmembrane region" description="Helical" evidence="1">
    <location>
        <begin position="97"/>
        <end position="117"/>
    </location>
</feature>
<accession>A0A9D2T065</accession>
<evidence type="ECO:0000313" key="3">
    <source>
        <dbReference type="Proteomes" id="UP000823882"/>
    </source>
</evidence>